<name>A0A918YAY9_9ACTN</name>
<feature type="coiled-coil region" evidence="5">
    <location>
        <begin position="62"/>
        <end position="89"/>
    </location>
</feature>
<dbReference type="SUPFAM" id="SSF46689">
    <property type="entry name" value="Homeodomain-like"/>
    <property type="match status" value="1"/>
</dbReference>
<dbReference type="PANTHER" id="PTHR33215:SF13">
    <property type="entry name" value="PROTEIN DISTAL ANTENNA"/>
    <property type="match status" value="1"/>
</dbReference>
<reference evidence="7" key="1">
    <citation type="journal article" date="2014" name="Int. J. Syst. Evol. Microbiol.">
        <title>Complete genome sequence of Corynebacterium casei LMG S-19264T (=DSM 44701T), isolated from a smear-ripened cheese.</title>
        <authorList>
            <consortium name="US DOE Joint Genome Institute (JGI-PGF)"/>
            <person name="Walter F."/>
            <person name="Albersmeier A."/>
            <person name="Kalinowski J."/>
            <person name="Ruckert C."/>
        </authorList>
    </citation>
    <scope>NUCLEOTIDE SEQUENCE</scope>
    <source>
        <strain evidence="7">JCM 4654</strain>
    </source>
</reference>
<dbReference type="Pfam" id="PF01527">
    <property type="entry name" value="HTH_Tnp_1"/>
    <property type="match status" value="1"/>
</dbReference>
<dbReference type="RefSeq" id="WP_190181846.1">
    <property type="nucleotide sequence ID" value="NZ_BMVF01000040.1"/>
</dbReference>
<dbReference type="InterPro" id="IPR002514">
    <property type="entry name" value="Transposase_8"/>
</dbReference>
<feature type="domain" description="HTH psq-type" evidence="6">
    <location>
        <begin position="1"/>
        <end position="52"/>
    </location>
</feature>
<dbReference type="PROSITE" id="PS50960">
    <property type="entry name" value="HTH_PSQ"/>
    <property type="match status" value="1"/>
</dbReference>
<evidence type="ECO:0000313" key="7">
    <source>
        <dbReference type="EMBL" id="GHD97308.1"/>
    </source>
</evidence>
<sequence>MGSKYTKRYTEEFKRDAIALVDSSGKTVTAVARELGISSESLRGWYRRAKADRDEGESGELTSAEREELKRLRREVREQQQTIEILKKATAFFVKENDR</sequence>
<evidence type="ECO:0000256" key="2">
    <source>
        <dbReference type="ARBA" id="ARBA00022553"/>
    </source>
</evidence>
<dbReference type="InterPro" id="IPR009057">
    <property type="entry name" value="Homeodomain-like_sf"/>
</dbReference>
<organism evidence="7 8">
    <name type="scientific">Streptomyces naganishii JCM 4654</name>
    <dbReference type="NCBI Taxonomy" id="1306179"/>
    <lineage>
        <taxon>Bacteria</taxon>
        <taxon>Bacillati</taxon>
        <taxon>Actinomycetota</taxon>
        <taxon>Actinomycetes</taxon>
        <taxon>Kitasatosporales</taxon>
        <taxon>Streptomycetaceae</taxon>
        <taxon>Streptomyces</taxon>
    </lineage>
</organism>
<keyword evidence="4" id="KW-0804">Transcription</keyword>
<accession>A0A918YAY9</accession>
<dbReference type="GO" id="GO:0004803">
    <property type="term" value="F:transposase activity"/>
    <property type="evidence" value="ECO:0007669"/>
    <property type="project" value="InterPro"/>
</dbReference>
<comment type="caution">
    <text evidence="7">The sequence shown here is derived from an EMBL/GenBank/DDBJ whole genome shotgun (WGS) entry which is preliminary data.</text>
</comment>
<evidence type="ECO:0000256" key="4">
    <source>
        <dbReference type="ARBA" id="ARBA00023163"/>
    </source>
</evidence>
<keyword evidence="5" id="KW-0175">Coiled coil</keyword>
<dbReference type="AlphaFoldDB" id="A0A918YAY9"/>
<evidence type="ECO:0000256" key="1">
    <source>
        <dbReference type="ARBA" id="ARBA00022473"/>
    </source>
</evidence>
<reference evidence="7" key="2">
    <citation type="submission" date="2020-09" db="EMBL/GenBank/DDBJ databases">
        <authorList>
            <person name="Sun Q."/>
            <person name="Ohkuma M."/>
        </authorList>
    </citation>
    <scope>NUCLEOTIDE SEQUENCE</scope>
    <source>
        <strain evidence="7">JCM 4654</strain>
    </source>
</reference>
<evidence type="ECO:0000313" key="8">
    <source>
        <dbReference type="Proteomes" id="UP000608955"/>
    </source>
</evidence>
<evidence type="ECO:0000256" key="5">
    <source>
        <dbReference type="SAM" id="Coils"/>
    </source>
</evidence>
<keyword evidence="3" id="KW-0805">Transcription regulation</keyword>
<gene>
    <name evidence="7" type="ORF">GCM10010508_69370</name>
</gene>
<evidence type="ECO:0000256" key="3">
    <source>
        <dbReference type="ARBA" id="ARBA00023015"/>
    </source>
</evidence>
<dbReference type="PANTHER" id="PTHR33215">
    <property type="entry name" value="PROTEIN DISTAL ANTENNA"/>
    <property type="match status" value="1"/>
</dbReference>
<dbReference type="InterPro" id="IPR051839">
    <property type="entry name" value="RD_transcriptional_regulator"/>
</dbReference>
<dbReference type="GO" id="GO:0006313">
    <property type="term" value="P:DNA transposition"/>
    <property type="evidence" value="ECO:0007669"/>
    <property type="project" value="InterPro"/>
</dbReference>
<dbReference type="Gene3D" id="1.10.10.60">
    <property type="entry name" value="Homeodomain-like"/>
    <property type="match status" value="1"/>
</dbReference>
<evidence type="ECO:0000259" key="6">
    <source>
        <dbReference type="PROSITE" id="PS50960"/>
    </source>
</evidence>
<dbReference type="Proteomes" id="UP000608955">
    <property type="component" value="Unassembled WGS sequence"/>
</dbReference>
<dbReference type="GO" id="GO:0003677">
    <property type="term" value="F:DNA binding"/>
    <property type="evidence" value="ECO:0007669"/>
    <property type="project" value="InterPro"/>
</dbReference>
<dbReference type="EMBL" id="BMVF01000040">
    <property type="protein sequence ID" value="GHD97308.1"/>
    <property type="molecule type" value="Genomic_DNA"/>
</dbReference>
<keyword evidence="1" id="KW-0217">Developmental protein</keyword>
<dbReference type="InterPro" id="IPR007889">
    <property type="entry name" value="HTH_Psq"/>
</dbReference>
<keyword evidence="8" id="KW-1185">Reference proteome</keyword>
<protein>
    <submittedName>
        <fullName evidence="7">Transposase</fullName>
    </submittedName>
</protein>
<proteinExistence type="predicted"/>
<keyword evidence="2" id="KW-0597">Phosphoprotein</keyword>